<dbReference type="InterPro" id="IPR001926">
    <property type="entry name" value="TrpB-like_PALP"/>
</dbReference>
<evidence type="ECO:0000313" key="16">
    <source>
        <dbReference type="EMBL" id="KAK7692192.1"/>
    </source>
</evidence>
<evidence type="ECO:0000256" key="9">
    <source>
        <dbReference type="ARBA" id="ARBA00023128"/>
    </source>
</evidence>
<evidence type="ECO:0000256" key="10">
    <source>
        <dbReference type="ARBA" id="ARBA00023136"/>
    </source>
</evidence>
<accession>A0AAW0GJV8</accession>
<keyword evidence="6 14" id="KW-0812">Transmembrane</keyword>
<feature type="region of interest" description="Disordered" evidence="13">
    <location>
        <begin position="223"/>
        <end position="245"/>
    </location>
</feature>
<sequence length="442" mass="48439">MPRLNLHVPSSVRERLPHPSRIAARWIFYGVLIGFGLSIASTSLALHLHERRRKRIERQFEPRPIELRSDEVVDGVTGLIGNTPLIRINSLSSALGVEILGKAEFLNPGGSVKDRVALRMIEDAERQGVLVPHTGSRIFEGTVGSTGISIATIAKARGYEVTIIMPDDVAEEKVKALLSLGADVERVRPASIVDKKQNLARDRAAHFSRATIRTSSSSIVVTSAASESALEENHPRTQDEEEEVRTKPRGFFADQFENRSNFDAHYHGTGPEIWRQTNGRVDAFVSGAGTGGTVSGIGRYLKSMNEDVLVALSDPEGSGLYNKVKHGVMFDRREAEGTKRRHQVDTVVEGVGINRLTHNFELGLPIIGDAFRVSDAEAVAMSRYLVKHDGLFLGSSSACNLVASVKLAKKMGWSEGQRIVTILCDSGNRHYSKVRIGVHPSR</sequence>
<dbReference type="SUPFAM" id="SSF53686">
    <property type="entry name" value="Tryptophan synthase beta subunit-like PLP-dependent enzymes"/>
    <property type="match status" value="1"/>
</dbReference>
<keyword evidence="5" id="KW-0808">Transferase</keyword>
<evidence type="ECO:0000259" key="15">
    <source>
        <dbReference type="Pfam" id="PF00291"/>
    </source>
</evidence>
<feature type="transmembrane region" description="Helical" evidence="14">
    <location>
        <begin position="26"/>
        <end position="48"/>
    </location>
</feature>
<evidence type="ECO:0000256" key="5">
    <source>
        <dbReference type="ARBA" id="ARBA00022679"/>
    </source>
</evidence>
<keyword evidence="10 14" id="KW-0472">Membrane</keyword>
<protein>
    <recommendedName>
        <fullName evidence="4">cysteine synthase</fullName>
        <ecNumber evidence="4">2.5.1.47</ecNumber>
    </recommendedName>
    <alternativeName>
        <fullName evidence="12">Cysteine synthase-like protein</fullName>
    </alternativeName>
</protein>
<dbReference type="InterPro" id="IPR036052">
    <property type="entry name" value="TrpB-like_PALP_sf"/>
</dbReference>
<dbReference type="PROSITE" id="PS00901">
    <property type="entry name" value="CYS_SYNTHASE"/>
    <property type="match status" value="1"/>
</dbReference>
<dbReference type="Proteomes" id="UP001385951">
    <property type="component" value="Unassembled WGS sequence"/>
</dbReference>
<dbReference type="EC" id="2.5.1.47" evidence="4"/>
<gene>
    <name evidence="16" type="ORF">QCA50_003816</name>
</gene>
<name>A0AAW0GJV8_9APHY</name>
<evidence type="ECO:0000256" key="13">
    <source>
        <dbReference type="SAM" id="MobiDB-lite"/>
    </source>
</evidence>
<evidence type="ECO:0000256" key="2">
    <source>
        <dbReference type="ARBA" id="ARBA00004572"/>
    </source>
</evidence>
<dbReference type="InterPro" id="IPR050214">
    <property type="entry name" value="Cys_Synth/Cystath_Beta-Synth"/>
</dbReference>
<comment type="caution">
    <text evidence="16">The sequence shown here is derived from an EMBL/GenBank/DDBJ whole genome shotgun (WGS) entry which is preliminary data.</text>
</comment>
<dbReference type="EMBL" id="JASBNA010000004">
    <property type="protein sequence ID" value="KAK7692192.1"/>
    <property type="molecule type" value="Genomic_DNA"/>
</dbReference>
<evidence type="ECO:0000256" key="7">
    <source>
        <dbReference type="ARBA" id="ARBA00022787"/>
    </source>
</evidence>
<evidence type="ECO:0000313" key="17">
    <source>
        <dbReference type="Proteomes" id="UP001385951"/>
    </source>
</evidence>
<dbReference type="CDD" id="cd01561">
    <property type="entry name" value="CBS_like"/>
    <property type="match status" value="1"/>
</dbReference>
<keyword evidence="8 14" id="KW-1133">Transmembrane helix</keyword>
<dbReference type="FunFam" id="3.40.50.1100:FF:000096">
    <property type="entry name" value="Related to cysteine synthase"/>
    <property type="match status" value="1"/>
</dbReference>
<keyword evidence="9" id="KW-0496">Mitochondrion</keyword>
<proteinExistence type="inferred from homology"/>
<evidence type="ECO:0000256" key="1">
    <source>
        <dbReference type="ARBA" id="ARBA00001933"/>
    </source>
</evidence>
<keyword evidence="7" id="KW-1000">Mitochondrion outer membrane</keyword>
<comment type="cofactor">
    <cofactor evidence="1">
        <name>pyridoxal 5'-phosphate</name>
        <dbReference type="ChEBI" id="CHEBI:597326"/>
    </cofactor>
</comment>
<evidence type="ECO:0000256" key="6">
    <source>
        <dbReference type="ARBA" id="ARBA00022692"/>
    </source>
</evidence>
<dbReference type="GO" id="GO:0005741">
    <property type="term" value="C:mitochondrial outer membrane"/>
    <property type="evidence" value="ECO:0007669"/>
    <property type="project" value="UniProtKB-SubCell"/>
</dbReference>
<evidence type="ECO:0000256" key="12">
    <source>
        <dbReference type="ARBA" id="ARBA00078545"/>
    </source>
</evidence>
<dbReference type="InterPro" id="IPR001216">
    <property type="entry name" value="P-phosphate_BS"/>
</dbReference>
<reference evidence="16 17" key="1">
    <citation type="submission" date="2022-09" db="EMBL/GenBank/DDBJ databases">
        <authorList>
            <person name="Palmer J.M."/>
        </authorList>
    </citation>
    <scope>NUCLEOTIDE SEQUENCE [LARGE SCALE GENOMIC DNA]</scope>
    <source>
        <strain evidence="16 17">DSM 7382</strain>
    </source>
</reference>
<evidence type="ECO:0000256" key="4">
    <source>
        <dbReference type="ARBA" id="ARBA00012681"/>
    </source>
</evidence>
<keyword evidence="17" id="KW-1185">Reference proteome</keyword>
<dbReference type="Pfam" id="PF00291">
    <property type="entry name" value="PALP"/>
    <property type="match status" value="1"/>
</dbReference>
<evidence type="ECO:0000256" key="11">
    <source>
        <dbReference type="ARBA" id="ARBA00047931"/>
    </source>
</evidence>
<evidence type="ECO:0000256" key="8">
    <source>
        <dbReference type="ARBA" id="ARBA00022989"/>
    </source>
</evidence>
<dbReference type="GO" id="GO:0006535">
    <property type="term" value="P:cysteine biosynthetic process from serine"/>
    <property type="evidence" value="ECO:0007669"/>
    <property type="project" value="InterPro"/>
</dbReference>
<comment type="similarity">
    <text evidence="3">Belongs to the cysteine synthase/cystathionine beta-synthase family.</text>
</comment>
<organism evidence="16 17">
    <name type="scientific">Cerrena zonata</name>
    <dbReference type="NCBI Taxonomy" id="2478898"/>
    <lineage>
        <taxon>Eukaryota</taxon>
        <taxon>Fungi</taxon>
        <taxon>Dikarya</taxon>
        <taxon>Basidiomycota</taxon>
        <taxon>Agaricomycotina</taxon>
        <taxon>Agaricomycetes</taxon>
        <taxon>Polyporales</taxon>
        <taxon>Cerrenaceae</taxon>
        <taxon>Cerrena</taxon>
    </lineage>
</organism>
<comment type="catalytic activity">
    <reaction evidence="11">
        <text>O-acetyl-L-serine + hydrogen sulfide = L-cysteine + acetate</text>
        <dbReference type="Rhea" id="RHEA:14829"/>
        <dbReference type="ChEBI" id="CHEBI:29919"/>
        <dbReference type="ChEBI" id="CHEBI:30089"/>
        <dbReference type="ChEBI" id="CHEBI:35235"/>
        <dbReference type="ChEBI" id="CHEBI:58340"/>
        <dbReference type="EC" id="2.5.1.47"/>
    </reaction>
</comment>
<comment type="subcellular location">
    <subcellularLocation>
        <location evidence="2">Mitochondrion outer membrane</location>
        <topology evidence="2">Single-pass membrane protein</topology>
    </subcellularLocation>
</comment>
<evidence type="ECO:0000256" key="3">
    <source>
        <dbReference type="ARBA" id="ARBA00007103"/>
    </source>
</evidence>
<evidence type="ECO:0000256" key="14">
    <source>
        <dbReference type="SAM" id="Phobius"/>
    </source>
</evidence>
<dbReference type="Gene3D" id="3.40.50.1100">
    <property type="match status" value="2"/>
</dbReference>
<dbReference type="PANTHER" id="PTHR10314">
    <property type="entry name" value="CYSTATHIONINE BETA-SYNTHASE"/>
    <property type="match status" value="1"/>
</dbReference>
<dbReference type="GO" id="GO:0004124">
    <property type="term" value="F:cysteine synthase activity"/>
    <property type="evidence" value="ECO:0007669"/>
    <property type="project" value="UniProtKB-EC"/>
</dbReference>
<feature type="domain" description="Tryptophan synthase beta chain-like PALP" evidence="15">
    <location>
        <begin position="76"/>
        <end position="425"/>
    </location>
</feature>
<dbReference type="AlphaFoldDB" id="A0AAW0GJV8"/>